<comment type="caution">
    <text evidence="3">The sequence shown here is derived from an EMBL/GenBank/DDBJ whole genome shotgun (WGS) entry which is preliminary data.</text>
</comment>
<dbReference type="InterPro" id="IPR029063">
    <property type="entry name" value="SAM-dependent_MTases_sf"/>
</dbReference>
<feature type="domain" description="Methyltransferase type 11" evidence="2">
    <location>
        <begin position="69"/>
        <end position="167"/>
    </location>
</feature>
<dbReference type="GO" id="GO:0032259">
    <property type="term" value="P:methylation"/>
    <property type="evidence" value="ECO:0007669"/>
    <property type="project" value="UniProtKB-KW"/>
</dbReference>
<keyword evidence="1" id="KW-0808">Transferase</keyword>
<dbReference type="SUPFAM" id="SSF53335">
    <property type="entry name" value="S-adenosyl-L-methionine-dependent methyltransferases"/>
    <property type="match status" value="1"/>
</dbReference>
<dbReference type="Gene3D" id="3.40.50.150">
    <property type="entry name" value="Vaccinia Virus protein VP39"/>
    <property type="match status" value="1"/>
</dbReference>
<reference evidence="3" key="1">
    <citation type="submission" date="2020-09" db="EMBL/GenBank/DDBJ databases">
        <title>Nocardioides sp. strain MJB4 16S ribosomal RNA gene Genome sequencing and assembly.</title>
        <authorList>
            <person name="Kim I."/>
        </authorList>
    </citation>
    <scope>NUCLEOTIDE SEQUENCE</scope>
    <source>
        <strain evidence="3">MJB4</strain>
    </source>
</reference>
<dbReference type="PANTHER" id="PTHR44068:SF11">
    <property type="entry name" value="GERANYL DIPHOSPHATE 2-C-METHYLTRANSFERASE"/>
    <property type="match status" value="1"/>
</dbReference>
<evidence type="ECO:0000313" key="3">
    <source>
        <dbReference type="EMBL" id="MBD8869405.1"/>
    </source>
</evidence>
<accession>A0A927K5B2</accession>
<keyword evidence="4" id="KW-1185">Reference proteome</keyword>
<dbReference type="Pfam" id="PF08241">
    <property type="entry name" value="Methyltransf_11"/>
    <property type="match status" value="1"/>
</dbReference>
<dbReference type="CDD" id="cd02440">
    <property type="entry name" value="AdoMet_MTases"/>
    <property type="match status" value="1"/>
</dbReference>
<dbReference type="RefSeq" id="WP_192142074.1">
    <property type="nucleotide sequence ID" value="NZ_JACYXZ010000002.1"/>
</dbReference>
<dbReference type="EMBL" id="JACYXZ010000002">
    <property type="protein sequence ID" value="MBD8869405.1"/>
    <property type="molecule type" value="Genomic_DNA"/>
</dbReference>
<evidence type="ECO:0000313" key="4">
    <source>
        <dbReference type="Proteomes" id="UP000616839"/>
    </source>
</evidence>
<protein>
    <submittedName>
        <fullName evidence="3">Methyltransferase domain-containing protein</fullName>
    </submittedName>
</protein>
<evidence type="ECO:0000259" key="2">
    <source>
        <dbReference type="Pfam" id="PF08241"/>
    </source>
</evidence>
<dbReference type="AlphaFoldDB" id="A0A927K5B2"/>
<dbReference type="GO" id="GO:0008757">
    <property type="term" value="F:S-adenosylmethionine-dependent methyltransferase activity"/>
    <property type="evidence" value="ECO:0007669"/>
    <property type="project" value="InterPro"/>
</dbReference>
<dbReference type="InterPro" id="IPR050447">
    <property type="entry name" value="Erg6_SMT_methyltransf"/>
</dbReference>
<evidence type="ECO:0000256" key="1">
    <source>
        <dbReference type="ARBA" id="ARBA00022679"/>
    </source>
</evidence>
<keyword evidence="3" id="KW-0489">Methyltransferase</keyword>
<gene>
    <name evidence="3" type="ORF">IE331_07200</name>
</gene>
<dbReference type="InterPro" id="IPR013216">
    <property type="entry name" value="Methyltransf_11"/>
</dbReference>
<name>A0A927K5B2_9ACTN</name>
<organism evidence="3 4">
    <name type="scientific">Nocardioides donggukensis</name>
    <dbReference type="NCBI Taxonomy" id="2774019"/>
    <lineage>
        <taxon>Bacteria</taxon>
        <taxon>Bacillati</taxon>
        <taxon>Actinomycetota</taxon>
        <taxon>Actinomycetes</taxon>
        <taxon>Propionibacteriales</taxon>
        <taxon>Nocardioidaceae</taxon>
        <taxon>Nocardioides</taxon>
    </lineage>
</organism>
<proteinExistence type="predicted"/>
<dbReference type="Proteomes" id="UP000616839">
    <property type="component" value="Unassembled WGS sequence"/>
</dbReference>
<sequence>MGVAEQVAGHYGRPGLEQDVLTAVAEAGLDLDHLRPLDLAEIDEFHLGGLETMRSLLAELDLGPGRRLLDVGSGIGGPARLAAAEFGCPATGVDLTPEFVETARTLTRLVGLEDQVVFETADAAALPFAEGAFDRATMIHVGMNLPDKASVFAEVRRVLEPDGLFLIFDQMLTGDAEPDYPVPWAAEASASFLETPARYRELLGEAGFTVDLERDLTHEGVAFFERMRAEADAAGGPPALGLHVMFGAEWPQRVAHDAAALVQGVLTANVVVARAT</sequence>
<dbReference type="PANTHER" id="PTHR44068">
    <property type="entry name" value="ZGC:194242"/>
    <property type="match status" value="1"/>
</dbReference>